<dbReference type="PROSITE" id="PS00761">
    <property type="entry name" value="SPASE_I_3"/>
    <property type="match status" value="1"/>
</dbReference>
<evidence type="ECO:0000256" key="2">
    <source>
        <dbReference type="ARBA" id="ARBA00002312"/>
    </source>
</evidence>
<dbReference type="EC" id="3.4.21.89" evidence="7"/>
<comment type="caution">
    <text evidence="9">The sequence shown here is derived from an EMBL/GenBank/DDBJ whole genome shotgun (WGS) entry which is preliminary data.</text>
</comment>
<evidence type="ECO:0000256" key="7">
    <source>
        <dbReference type="RuleBase" id="RU362042"/>
    </source>
</evidence>
<evidence type="ECO:0000313" key="9">
    <source>
        <dbReference type="EMBL" id="MFD2830112.1"/>
    </source>
</evidence>
<feature type="transmembrane region" description="Helical" evidence="7">
    <location>
        <begin position="6"/>
        <end position="28"/>
    </location>
</feature>
<keyword evidence="6 7" id="KW-0378">Hydrolase</keyword>
<evidence type="ECO:0000256" key="5">
    <source>
        <dbReference type="ARBA" id="ARBA00022670"/>
    </source>
</evidence>
<comment type="function">
    <text evidence="2">Essential for cell viability.</text>
</comment>
<dbReference type="Gene3D" id="2.10.109.10">
    <property type="entry name" value="Umud Fragment, subunit A"/>
    <property type="match status" value="1"/>
</dbReference>
<dbReference type="InterPro" id="IPR019758">
    <property type="entry name" value="Pept_S26A_signal_pept_1_CS"/>
</dbReference>
<evidence type="ECO:0000256" key="6">
    <source>
        <dbReference type="ARBA" id="ARBA00022801"/>
    </source>
</evidence>
<dbReference type="InterPro" id="IPR000223">
    <property type="entry name" value="Pept_S26A_signal_pept_1"/>
</dbReference>
<keyword evidence="5 7" id="KW-0645">Protease</keyword>
<evidence type="ECO:0000259" key="8">
    <source>
        <dbReference type="Pfam" id="PF10502"/>
    </source>
</evidence>
<dbReference type="PANTHER" id="PTHR43390">
    <property type="entry name" value="SIGNAL PEPTIDASE I"/>
    <property type="match status" value="1"/>
</dbReference>
<evidence type="ECO:0000256" key="1">
    <source>
        <dbReference type="ARBA" id="ARBA00000677"/>
    </source>
</evidence>
<keyword evidence="7" id="KW-0812">Transmembrane</keyword>
<name>A0ABW5WUB2_9STAP</name>
<dbReference type="InterPro" id="IPR036286">
    <property type="entry name" value="LexA/Signal_pep-like_sf"/>
</dbReference>
<comment type="subcellular location">
    <subcellularLocation>
        <location evidence="3">Cell membrane</location>
        <topology evidence="3">Single-pass type II membrane protein</topology>
    </subcellularLocation>
    <subcellularLocation>
        <location evidence="7">Membrane</location>
        <topology evidence="7">Single-pass type II membrane protein</topology>
    </subcellularLocation>
</comment>
<proteinExistence type="inferred from homology"/>
<dbReference type="SUPFAM" id="SSF51306">
    <property type="entry name" value="LexA/Signal peptidase"/>
    <property type="match status" value="1"/>
</dbReference>
<dbReference type="RefSeq" id="WP_377772728.1">
    <property type="nucleotide sequence ID" value="NZ_JBHUOQ010000001.1"/>
</dbReference>
<dbReference type="Proteomes" id="UP001597519">
    <property type="component" value="Unassembled WGS sequence"/>
</dbReference>
<dbReference type="CDD" id="cd06530">
    <property type="entry name" value="S26_SPase_I"/>
    <property type="match status" value="1"/>
</dbReference>
<comment type="catalytic activity">
    <reaction evidence="1 7">
        <text>Cleavage of hydrophobic, N-terminal signal or leader sequences from secreted and periplasmic proteins.</text>
        <dbReference type="EC" id="3.4.21.89"/>
    </reaction>
</comment>
<accession>A0ABW5WUB2</accession>
<comment type="similarity">
    <text evidence="4 7">Belongs to the peptidase S26 family.</text>
</comment>
<gene>
    <name evidence="9" type="primary">lepB</name>
    <name evidence="9" type="ORF">ACFSX4_06475</name>
</gene>
<feature type="domain" description="Peptidase S26" evidence="8">
    <location>
        <begin position="6"/>
        <end position="175"/>
    </location>
</feature>
<dbReference type="InterPro" id="IPR019533">
    <property type="entry name" value="Peptidase_S26"/>
</dbReference>
<dbReference type="Pfam" id="PF10502">
    <property type="entry name" value="Peptidase_S26"/>
    <property type="match status" value="1"/>
</dbReference>
<sequence>MKKEIVEWLVAIVIAVVLIFAIRTFLFVSFTVDGESMDPTLEDGDRVIVNKFIDNFNGYDMDDLIVFNSAAGPAYVKRVIGEAGDTVEMIDKQVYVNGEAVNQDYVAHTGDSYLDNFILSDLPSGSGDDSEVGVDEIPEGKLLVLGDNRPVSRDSRDFGLVDEEEVIGKVQLRYWPFNEIAVNFD</sequence>
<evidence type="ECO:0000256" key="4">
    <source>
        <dbReference type="ARBA" id="ARBA00009370"/>
    </source>
</evidence>
<dbReference type="NCBIfam" id="TIGR02227">
    <property type="entry name" value="sigpep_I_bact"/>
    <property type="match status" value="1"/>
</dbReference>
<evidence type="ECO:0000256" key="3">
    <source>
        <dbReference type="ARBA" id="ARBA00004401"/>
    </source>
</evidence>
<keyword evidence="10" id="KW-1185">Reference proteome</keyword>
<evidence type="ECO:0000313" key="10">
    <source>
        <dbReference type="Proteomes" id="UP001597519"/>
    </source>
</evidence>
<dbReference type="EMBL" id="JBHUOQ010000001">
    <property type="protein sequence ID" value="MFD2830112.1"/>
    <property type="molecule type" value="Genomic_DNA"/>
</dbReference>
<dbReference type="InterPro" id="IPR019756">
    <property type="entry name" value="Pept_S26A_signal_pept_1_Ser-AS"/>
</dbReference>
<dbReference type="GO" id="GO:0009003">
    <property type="term" value="F:signal peptidase activity"/>
    <property type="evidence" value="ECO:0007669"/>
    <property type="project" value="UniProtKB-EC"/>
</dbReference>
<protein>
    <recommendedName>
        <fullName evidence="7">Signal peptidase I</fullName>
        <ecNumber evidence="7">3.4.21.89</ecNumber>
    </recommendedName>
</protein>
<dbReference type="PRINTS" id="PR00727">
    <property type="entry name" value="LEADERPTASE"/>
</dbReference>
<dbReference type="PROSITE" id="PS00501">
    <property type="entry name" value="SPASE_I_1"/>
    <property type="match status" value="1"/>
</dbReference>
<dbReference type="PANTHER" id="PTHR43390:SF1">
    <property type="entry name" value="CHLOROPLAST PROCESSING PEPTIDASE"/>
    <property type="match status" value="1"/>
</dbReference>
<keyword evidence="7" id="KW-1133">Transmembrane helix</keyword>
<organism evidence="9 10">
    <name type="scientific">Corticicoccus populi</name>
    <dbReference type="NCBI Taxonomy" id="1812821"/>
    <lineage>
        <taxon>Bacteria</taxon>
        <taxon>Bacillati</taxon>
        <taxon>Bacillota</taxon>
        <taxon>Bacilli</taxon>
        <taxon>Bacillales</taxon>
        <taxon>Staphylococcaceae</taxon>
        <taxon>Corticicoccus</taxon>
    </lineage>
</organism>
<keyword evidence="7" id="KW-0472">Membrane</keyword>
<reference evidence="10" key="1">
    <citation type="journal article" date="2019" name="Int. J. Syst. Evol. Microbiol.">
        <title>The Global Catalogue of Microorganisms (GCM) 10K type strain sequencing project: providing services to taxonomists for standard genome sequencing and annotation.</title>
        <authorList>
            <consortium name="The Broad Institute Genomics Platform"/>
            <consortium name="The Broad Institute Genome Sequencing Center for Infectious Disease"/>
            <person name="Wu L."/>
            <person name="Ma J."/>
        </authorList>
    </citation>
    <scope>NUCLEOTIDE SEQUENCE [LARGE SCALE GENOMIC DNA]</scope>
    <source>
        <strain evidence="10">KCTC 33575</strain>
    </source>
</reference>